<keyword evidence="3 9" id="KW-0813">Transport</keyword>
<dbReference type="PROSITE" id="PS00217">
    <property type="entry name" value="SUGAR_TRANSPORT_2"/>
    <property type="match status" value="1"/>
</dbReference>
<evidence type="ECO:0000256" key="7">
    <source>
        <dbReference type="ARBA" id="ARBA00022989"/>
    </source>
</evidence>
<feature type="transmembrane region" description="Helical" evidence="10">
    <location>
        <begin position="116"/>
        <end position="134"/>
    </location>
</feature>
<comment type="subcellular location">
    <subcellularLocation>
        <location evidence="1">Membrane</location>
        <topology evidence="1">Multi-pass membrane protein</topology>
    </subcellularLocation>
</comment>
<dbReference type="Gene3D" id="1.20.1250.20">
    <property type="entry name" value="MFS general substrate transporter like domains"/>
    <property type="match status" value="1"/>
</dbReference>
<evidence type="ECO:0000256" key="1">
    <source>
        <dbReference type="ARBA" id="ARBA00004141"/>
    </source>
</evidence>
<dbReference type="InterPro" id="IPR005828">
    <property type="entry name" value="MFS_sugar_transport-like"/>
</dbReference>
<feature type="transmembrane region" description="Helical" evidence="10">
    <location>
        <begin position="140"/>
        <end position="161"/>
    </location>
</feature>
<accession>A0A9Q0VX97</accession>
<protein>
    <submittedName>
        <fullName evidence="12">TRANSPORTER putative-RELATED</fullName>
    </submittedName>
</protein>
<evidence type="ECO:0000256" key="2">
    <source>
        <dbReference type="ARBA" id="ARBA00010992"/>
    </source>
</evidence>
<feature type="transmembrane region" description="Helical" evidence="10">
    <location>
        <begin position="324"/>
        <end position="345"/>
    </location>
</feature>
<gene>
    <name evidence="12" type="ORF">OIU79_027780</name>
</gene>
<dbReference type="InterPro" id="IPR036259">
    <property type="entry name" value="MFS_trans_sf"/>
</dbReference>
<dbReference type="AlphaFoldDB" id="A0A9Q0VX97"/>
<evidence type="ECO:0000256" key="8">
    <source>
        <dbReference type="ARBA" id="ARBA00023136"/>
    </source>
</evidence>
<keyword evidence="4" id="KW-0762">Sugar transport</keyword>
<dbReference type="OrthoDB" id="1651023at2759"/>
<evidence type="ECO:0000256" key="6">
    <source>
        <dbReference type="ARBA" id="ARBA00022847"/>
    </source>
</evidence>
<dbReference type="Pfam" id="PF00083">
    <property type="entry name" value="Sugar_tr"/>
    <property type="match status" value="1"/>
</dbReference>
<dbReference type="CDD" id="cd17361">
    <property type="entry name" value="MFS_STP"/>
    <property type="match status" value="1"/>
</dbReference>
<dbReference type="GO" id="GO:0015293">
    <property type="term" value="F:symporter activity"/>
    <property type="evidence" value="ECO:0007669"/>
    <property type="project" value="UniProtKB-KW"/>
</dbReference>
<evidence type="ECO:0000259" key="11">
    <source>
        <dbReference type="PROSITE" id="PS50850"/>
    </source>
</evidence>
<dbReference type="SUPFAM" id="SSF103473">
    <property type="entry name" value="MFS general substrate transporter"/>
    <property type="match status" value="1"/>
</dbReference>
<keyword evidence="13" id="KW-1185">Reference proteome</keyword>
<evidence type="ECO:0000256" key="10">
    <source>
        <dbReference type="SAM" id="Phobius"/>
    </source>
</evidence>
<keyword evidence="5 10" id="KW-0812">Transmembrane</keyword>
<evidence type="ECO:0000256" key="9">
    <source>
        <dbReference type="RuleBase" id="RU003346"/>
    </source>
</evidence>
<feature type="transmembrane region" description="Helical" evidence="10">
    <location>
        <begin position="173"/>
        <end position="191"/>
    </location>
</feature>
<dbReference type="InterPro" id="IPR044778">
    <property type="entry name" value="MFS_STP/MST-like_plant"/>
</dbReference>
<evidence type="ECO:0000313" key="12">
    <source>
        <dbReference type="EMBL" id="KAJ6755230.1"/>
    </source>
</evidence>
<dbReference type="EMBL" id="JAPFFK010000007">
    <property type="protein sequence ID" value="KAJ6755230.1"/>
    <property type="molecule type" value="Genomic_DNA"/>
</dbReference>
<feature type="transmembrane region" description="Helical" evidence="10">
    <location>
        <begin position="286"/>
        <end position="312"/>
    </location>
</feature>
<keyword evidence="8 10" id="KW-0472">Membrane</keyword>
<evidence type="ECO:0000256" key="5">
    <source>
        <dbReference type="ARBA" id="ARBA00022692"/>
    </source>
</evidence>
<evidence type="ECO:0000313" key="13">
    <source>
        <dbReference type="Proteomes" id="UP001151532"/>
    </source>
</evidence>
<dbReference type="InterPro" id="IPR005829">
    <property type="entry name" value="Sugar_transporter_CS"/>
</dbReference>
<dbReference type="FunFam" id="1.20.1250.20:FF:000002">
    <property type="entry name" value="Sugar transport protein 13"/>
    <property type="match status" value="1"/>
</dbReference>
<comment type="similarity">
    <text evidence="2 9">Belongs to the major facilitator superfamily. Sugar transporter (TC 2.A.1.1) family.</text>
</comment>
<feature type="transmembrane region" description="Helical" evidence="10">
    <location>
        <begin position="23"/>
        <end position="42"/>
    </location>
</feature>
<dbReference type="PANTHER" id="PTHR23500">
    <property type="entry name" value="SOLUTE CARRIER FAMILY 2, FACILITATED GLUCOSE TRANSPORTER"/>
    <property type="match status" value="1"/>
</dbReference>
<reference evidence="12" key="2">
    <citation type="journal article" date="2023" name="Int. J. Mol. Sci.">
        <title>De Novo Assembly and Annotation of 11 Diverse Shrub Willow (Salix) Genomes Reveals Novel Gene Organization in Sex-Linked Regions.</title>
        <authorList>
            <person name="Hyden B."/>
            <person name="Feng K."/>
            <person name="Yates T.B."/>
            <person name="Jawdy S."/>
            <person name="Cereghino C."/>
            <person name="Smart L.B."/>
            <person name="Muchero W."/>
        </authorList>
    </citation>
    <scope>NUCLEOTIDE SEQUENCE</scope>
    <source>
        <tissue evidence="12">Shoot tip</tissue>
    </source>
</reference>
<sequence length="533" mass="59018">MAGGAFADGATLKRAHLYEYKTTSYFIFSCLVAAMGGSLFGYDLGVSGGVTSMDDFLRKFFPDVYRRKQKHLHETDYCKYDNQTLTLFTSSLYFGALVFTFAASHLTRSKGRRASIIFGSLSFFFGAIINAFAMNVAMLIIGRLLLGVGIGFSNQAVPLYLSEMAPAKSRGRYNQLFQLTTCLGILVANLVNYGTEKIHPWGWRLSLGSATIPAVLMGVGALFLPETPNSLVEQGKLEKGRKVLEKVRGTSNVDAEFADLIDASNEAKAIKNPFRNLLTRKNRPQLIIGALGIPMFQQLTGMNSILFYAPVFFQSLGFGSGTSLYSSVITSGALVVGAITSMALVDKFGRRTFFIEASIEMFCYMVISVTEQANAQTILYQFLHGLNTNSIVQSAGGFGHNSGPEVWTRSNSLESNQRIPRHYHLLVLLCLWKVMGSSRVVSSKRDLSTGDKISWPKRCCLCQHVLHSCDSTMLSRVSLPSSLWDFSYICRLGRFHGHLHLLSPSRNKASPNRGDIYSLPEPLVLEENSRRWH</sequence>
<keyword evidence="6" id="KW-0769">Symport</keyword>
<dbReference type="PRINTS" id="PR00171">
    <property type="entry name" value="SUGRTRNSPORT"/>
</dbReference>
<comment type="caution">
    <text evidence="12">The sequence shown here is derived from an EMBL/GenBank/DDBJ whole genome shotgun (WGS) entry which is preliminary data.</text>
</comment>
<dbReference type="InterPro" id="IPR020846">
    <property type="entry name" value="MFS_dom"/>
</dbReference>
<dbReference type="PROSITE" id="PS50850">
    <property type="entry name" value="MFS"/>
    <property type="match status" value="1"/>
</dbReference>
<dbReference type="GO" id="GO:0016020">
    <property type="term" value="C:membrane"/>
    <property type="evidence" value="ECO:0007669"/>
    <property type="project" value="UniProtKB-SubCell"/>
</dbReference>
<feature type="domain" description="Major facilitator superfamily (MFS) profile" evidence="11">
    <location>
        <begin position="29"/>
        <end position="533"/>
    </location>
</feature>
<dbReference type="InterPro" id="IPR045262">
    <property type="entry name" value="STP/PLT_plant"/>
</dbReference>
<dbReference type="PANTHER" id="PTHR23500:SF14">
    <property type="entry name" value="SUGAR TRANSPORT PROTEIN 14"/>
    <property type="match status" value="1"/>
</dbReference>
<feature type="transmembrane region" description="Helical" evidence="10">
    <location>
        <begin position="203"/>
        <end position="224"/>
    </location>
</feature>
<dbReference type="NCBIfam" id="TIGR00879">
    <property type="entry name" value="SP"/>
    <property type="match status" value="1"/>
</dbReference>
<dbReference type="GO" id="GO:0015145">
    <property type="term" value="F:monosaccharide transmembrane transporter activity"/>
    <property type="evidence" value="ECO:0007669"/>
    <property type="project" value="InterPro"/>
</dbReference>
<dbReference type="InterPro" id="IPR003663">
    <property type="entry name" value="Sugar/inositol_transpt"/>
</dbReference>
<evidence type="ECO:0000256" key="3">
    <source>
        <dbReference type="ARBA" id="ARBA00022448"/>
    </source>
</evidence>
<feature type="transmembrane region" description="Helical" evidence="10">
    <location>
        <begin position="85"/>
        <end position="104"/>
    </location>
</feature>
<dbReference type="PROSITE" id="PS00216">
    <property type="entry name" value="SUGAR_TRANSPORT_1"/>
    <property type="match status" value="1"/>
</dbReference>
<proteinExistence type="inferred from homology"/>
<dbReference type="Proteomes" id="UP001151532">
    <property type="component" value="Chromosome 16"/>
</dbReference>
<reference evidence="12" key="1">
    <citation type="submission" date="2022-11" db="EMBL/GenBank/DDBJ databases">
        <authorList>
            <person name="Hyden B.L."/>
            <person name="Feng K."/>
            <person name="Yates T."/>
            <person name="Jawdy S."/>
            <person name="Smart L.B."/>
            <person name="Muchero W."/>
        </authorList>
    </citation>
    <scope>NUCLEOTIDE SEQUENCE</scope>
    <source>
        <tissue evidence="12">Shoot tip</tissue>
    </source>
</reference>
<evidence type="ECO:0000256" key="4">
    <source>
        <dbReference type="ARBA" id="ARBA00022597"/>
    </source>
</evidence>
<name>A0A9Q0VX97_SALPP</name>
<organism evidence="12 13">
    <name type="scientific">Salix purpurea</name>
    <name type="common">Purple osier willow</name>
    <dbReference type="NCBI Taxonomy" id="77065"/>
    <lineage>
        <taxon>Eukaryota</taxon>
        <taxon>Viridiplantae</taxon>
        <taxon>Streptophyta</taxon>
        <taxon>Embryophyta</taxon>
        <taxon>Tracheophyta</taxon>
        <taxon>Spermatophyta</taxon>
        <taxon>Magnoliopsida</taxon>
        <taxon>eudicotyledons</taxon>
        <taxon>Gunneridae</taxon>
        <taxon>Pentapetalae</taxon>
        <taxon>rosids</taxon>
        <taxon>fabids</taxon>
        <taxon>Malpighiales</taxon>
        <taxon>Salicaceae</taxon>
        <taxon>Saliceae</taxon>
        <taxon>Salix</taxon>
    </lineage>
</organism>
<keyword evidence="7 10" id="KW-1133">Transmembrane helix</keyword>